<evidence type="ECO:0000256" key="7">
    <source>
        <dbReference type="SAM" id="Phobius"/>
    </source>
</evidence>
<dbReference type="SMART" id="SM00382">
    <property type="entry name" value="AAA"/>
    <property type="match status" value="1"/>
</dbReference>
<evidence type="ECO:0000259" key="8">
    <source>
        <dbReference type="PROSITE" id="PS50893"/>
    </source>
</evidence>
<keyword evidence="2 7" id="KW-0812">Transmembrane</keyword>
<dbReference type="KEGG" id="dsc:ABOD76_15110"/>
<dbReference type="InterPro" id="IPR036640">
    <property type="entry name" value="ABC1_TM_sf"/>
</dbReference>
<dbReference type="GO" id="GO:0005886">
    <property type="term" value="C:plasma membrane"/>
    <property type="evidence" value="ECO:0007669"/>
    <property type="project" value="UniProtKB-SubCell"/>
</dbReference>
<dbReference type="EMBL" id="CP158299">
    <property type="protein sequence ID" value="XBV84764.1"/>
    <property type="molecule type" value="Genomic_DNA"/>
</dbReference>
<proteinExistence type="predicted"/>
<dbReference type="PROSITE" id="PS00211">
    <property type="entry name" value="ABC_TRANSPORTER_1"/>
    <property type="match status" value="1"/>
</dbReference>
<feature type="domain" description="ABC transmembrane type-1" evidence="9">
    <location>
        <begin position="16"/>
        <end position="202"/>
    </location>
</feature>
<feature type="transmembrane region" description="Helical" evidence="7">
    <location>
        <begin position="160"/>
        <end position="183"/>
    </location>
</feature>
<dbReference type="PANTHER" id="PTHR24221">
    <property type="entry name" value="ATP-BINDING CASSETTE SUB-FAMILY B"/>
    <property type="match status" value="1"/>
</dbReference>
<feature type="transmembrane region" description="Helical" evidence="7">
    <location>
        <begin position="247"/>
        <end position="271"/>
    </location>
</feature>
<dbReference type="GO" id="GO:0016887">
    <property type="term" value="F:ATP hydrolysis activity"/>
    <property type="evidence" value="ECO:0007669"/>
    <property type="project" value="InterPro"/>
</dbReference>
<keyword evidence="3" id="KW-0547">Nucleotide-binding</keyword>
<keyword evidence="6 7" id="KW-0472">Membrane</keyword>
<dbReference type="Pfam" id="PF00664">
    <property type="entry name" value="ABC_membrane"/>
    <property type="match status" value="1"/>
</dbReference>
<dbReference type="Gene3D" id="3.40.50.300">
    <property type="entry name" value="P-loop containing nucleotide triphosphate hydrolases"/>
    <property type="match status" value="1"/>
</dbReference>
<dbReference type="Gene3D" id="1.20.1560.10">
    <property type="entry name" value="ABC transporter type 1, transmembrane domain"/>
    <property type="match status" value="1"/>
</dbReference>
<gene>
    <name evidence="10" type="ORF">ABOD76_15110</name>
</gene>
<name>A0AAU7U980_9DEIO</name>
<evidence type="ECO:0000256" key="5">
    <source>
        <dbReference type="ARBA" id="ARBA00022989"/>
    </source>
</evidence>
<dbReference type="InterPro" id="IPR003593">
    <property type="entry name" value="AAA+_ATPase"/>
</dbReference>
<organism evidence="10">
    <name type="scientific">Deinococcus sonorensis KR-87</name>
    <dbReference type="NCBI Taxonomy" id="694439"/>
    <lineage>
        <taxon>Bacteria</taxon>
        <taxon>Thermotogati</taxon>
        <taxon>Deinococcota</taxon>
        <taxon>Deinococci</taxon>
        <taxon>Deinococcales</taxon>
        <taxon>Deinococcaceae</taxon>
        <taxon>Deinococcus</taxon>
    </lineage>
</organism>
<protein>
    <submittedName>
        <fullName evidence="10">ATP-binding cassette domain-containing protein</fullName>
    </submittedName>
</protein>
<dbReference type="Pfam" id="PF00005">
    <property type="entry name" value="ABC_tran"/>
    <property type="match status" value="1"/>
</dbReference>
<evidence type="ECO:0000256" key="1">
    <source>
        <dbReference type="ARBA" id="ARBA00004651"/>
    </source>
</evidence>
<dbReference type="GO" id="GO:0140359">
    <property type="term" value="F:ABC-type transporter activity"/>
    <property type="evidence" value="ECO:0007669"/>
    <property type="project" value="InterPro"/>
</dbReference>
<dbReference type="RefSeq" id="WP_350242801.1">
    <property type="nucleotide sequence ID" value="NZ_CP158299.1"/>
</dbReference>
<feature type="transmembrane region" description="Helical" evidence="7">
    <location>
        <begin position="131"/>
        <end position="154"/>
    </location>
</feature>
<dbReference type="SUPFAM" id="SSF52540">
    <property type="entry name" value="P-loop containing nucleoside triphosphate hydrolases"/>
    <property type="match status" value="1"/>
</dbReference>
<dbReference type="InterPro" id="IPR011527">
    <property type="entry name" value="ABC1_TM_dom"/>
</dbReference>
<comment type="subcellular location">
    <subcellularLocation>
        <location evidence="1">Cell membrane</location>
        <topology evidence="1">Multi-pass membrane protein</topology>
    </subcellularLocation>
</comment>
<dbReference type="PANTHER" id="PTHR24221:SF654">
    <property type="entry name" value="ATP-BINDING CASSETTE SUB-FAMILY B MEMBER 6"/>
    <property type="match status" value="1"/>
</dbReference>
<keyword evidence="5 7" id="KW-1133">Transmembrane helix</keyword>
<accession>A0AAU7U980</accession>
<feature type="domain" description="ABC transporter" evidence="8">
    <location>
        <begin position="322"/>
        <end position="537"/>
    </location>
</feature>
<sequence length="537" mass="56796">MRAALQLLRPAGPAMVLALLLAALATLAGVGLNAAGGALLAGAAQHPATLLSLGLLITGVRALGLTRATARYAERLVSHRLALGQLSRLRARLYRQLMPLGRELLVQTRTGDLLDASAADTDRLQDATLRVLLPLSSFLLLTGAVCLSLSALSWPLAGAVLLLLLMSGLTPLLLAPLSAGIVVRRDQARAAYAGDLLEDLAARTDLAAGPPSGTLQQSSRQLGRAERQAGWLGAGYTLLRELSTLTALLLTLAMIGTAPAVLLTAATLAVLTSFEAAAPLAGLGLTLSGLHGATRRVQALLALHPRVVPPDTHTPVPARPGYRLRAVGVQVGGQTLLEQAELTLPPGSRTGLIGESGAGKSSLLRLLTRDADPHSGEVSRDDVPLTHLHPGQLLARISVLDQDAALLDATLRDNLRLGDPEVPDERLRALLDRLGLHALSLDSWLGEGGLPLSGGERQRVALIRALLKPSDTLLLDEPTAHLDPQSEERAVQLIAEELRGRTLLLVTHRPRPLQLVNRVYRLQHARLVPEMWPAPSF</sequence>
<dbReference type="AlphaFoldDB" id="A0AAU7U980"/>
<evidence type="ECO:0000259" key="9">
    <source>
        <dbReference type="PROSITE" id="PS50929"/>
    </source>
</evidence>
<dbReference type="PROSITE" id="PS50893">
    <property type="entry name" value="ABC_TRANSPORTER_2"/>
    <property type="match status" value="1"/>
</dbReference>
<feature type="transmembrane region" description="Helical" evidence="7">
    <location>
        <begin position="50"/>
        <end position="70"/>
    </location>
</feature>
<evidence type="ECO:0000256" key="6">
    <source>
        <dbReference type="ARBA" id="ARBA00023136"/>
    </source>
</evidence>
<dbReference type="InterPro" id="IPR017871">
    <property type="entry name" value="ABC_transporter-like_CS"/>
</dbReference>
<dbReference type="SUPFAM" id="SSF90123">
    <property type="entry name" value="ABC transporter transmembrane region"/>
    <property type="match status" value="1"/>
</dbReference>
<dbReference type="InterPro" id="IPR003439">
    <property type="entry name" value="ABC_transporter-like_ATP-bd"/>
</dbReference>
<dbReference type="GO" id="GO:0005524">
    <property type="term" value="F:ATP binding"/>
    <property type="evidence" value="ECO:0007669"/>
    <property type="project" value="UniProtKB-KW"/>
</dbReference>
<reference evidence="10" key="1">
    <citation type="submission" date="2024-06" db="EMBL/GenBank/DDBJ databases">
        <title>Draft Genome Sequence of Deinococcus sonorensis Type Strain KR-87, a Biofilm Producing Representative of the Genus Deinococcus.</title>
        <authorList>
            <person name="Boren L.S."/>
            <person name="Grosso R.A."/>
            <person name="Hugenberg-Cox A.N."/>
            <person name="Hill J.T.E."/>
            <person name="Albert C.M."/>
            <person name="Tuohy J.M."/>
        </authorList>
    </citation>
    <scope>NUCLEOTIDE SEQUENCE</scope>
    <source>
        <strain evidence="10">KR-87</strain>
    </source>
</reference>
<dbReference type="PROSITE" id="PS50929">
    <property type="entry name" value="ABC_TM1F"/>
    <property type="match status" value="1"/>
</dbReference>
<dbReference type="InterPro" id="IPR039421">
    <property type="entry name" value="Type_1_exporter"/>
</dbReference>
<evidence type="ECO:0000313" key="10">
    <source>
        <dbReference type="EMBL" id="XBV84764.1"/>
    </source>
</evidence>
<dbReference type="GO" id="GO:0034040">
    <property type="term" value="F:ATPase-coupled lipid transmembrane transporter activity"/>
    <property type="evidence" value="ECO:0007669"/>
    <property type="project" value="TreeGrafter"/>
</dbReference>
<evidence type="ECO:0000256" key="2">
    <source>
        <dbReference type="ARBA" id="ARBA00022692"/>
    </source>
</evidence>
<evidence type="ECO:0000256" key="4">
    <source>
        <dbReference type="ARBA" id="ARBA00022840"/>
    </source>
</evidence>
<evidence type="ECO:0000256" key="3">
    <source>
        <dbReference type="ARBA" id="ARBA00022741"/>
    </source>
</evidence>
<keyword evidence="4 10" id="KW-0067">ATP-binding</keyword>
<dbReference type="InterPro" id="IPR027417">
    <property type="entry name" value="P-loop_NTPase"/>
</dbReference>